<evidence type="ECO:0000256" key="6">
    <source>
        <dbReference type="ARBA" id="ARBA00023136"/>
    </source>
</evidence>
<dbReference type="InParanoid" id="A0A212FA72"/>
<keyword evidence="11" id="KW-1185">Reference proteome</keyword>
<evidence type="ECO:0000256" key="3">
    <source>
        <dbReference type="ARBA" id="ARBA00022692"/>
    </source>
</evidence>
<keyword evidence="2" id="KW-0716">Sensory transduction</keyword>
<evidence type="ECO:0000256" key="8">
    <source>
        <dbReference type="ARBA" id="ARBA00023224"/>
    </source>
</evidence>
<keyword evidence="8" id="KW-0807">Transducer</keyword>
<evidence type="ECO:0000256" key="1">
    <source>
        <dbReference type="ARBA" id="ARBA00004141"/>
    </source>
</evidence>
<feature type="transmembrane region" description="Helical" evidence="9">
    <location>
        <begin position="121"/>
        <end position="146"/>
    </location>
</feature>
<dbReference type="PANTHER" id="PTHR21137:SF44">
    <property type="entry name" value="ODORANT RECEPTOR 13A-RELATED"/>
    <property type="match status" value="1"/>
</dbReference>
<evidence type="ECO:0000313" key="10">
    <source>
        <dbReference type="EMBL" id="OWR50609.1"/>
    </source>
</evidence>
<evidence type="ECO:0000256" key="9">
    <source>
        <dbReference type="SAM" id="Phobius"/>
    </source>
</evidence>
<dbReference type="PANTHER" id="PTHR21137">
    <property type="entry name" value="ODORANT RECEPTOR"/>
    <property type="match status" value="1"/>
</dbReference>
<dbReference type="GO" id="GO:0004984">
    <property type="term" value="F:olfactory receptor activity"/>
    <property type="evidence" value="ECO:0007669"/>
    <property type="project" value="InterPro"/>
</dbReference>
<organism evidence="10 11">
    <name type="scientific">Danaus plexippus plexippus</name>
    <dbReference type="NCBI Taxonomy" id="278856"/>
    <lineage>
        <taxon>Eukaryota</taxon>
        <taxon>Metazoa</taxon>
        <taxon>Ecdysozoa</taxon>
        <taxon>Arthropoda</taxon>
        <taxon>Hexapoda</taxon>
        <taxon>Insecta</taxon>
        <taxon>Pterygota</taxon>
        <taxon>Neoptera</taxon>
        <taxon>Endopterygota</taxon>
        <taxon>Lepidoptera</taxon>
        <taxon>Glossata</taxon>
        <taxon>Ditrysia</taxon>
        <taxon>Papilionoidea</taxon>
        <taxon>Nymphalidae</taxon>
        <taxon>Danainae</taxon>
        <taxon>Danaini</taxon>
        <taxon>Danaina</taxon>
        <taxon>Danaus</taxon>
        <taxon>Danaus</taxon>
    </lineage>
</organism>
<dbReference type="KEGG" id="dpl:KGM_206773"/>
<feature type="transmembrane region" description="Helical" evidence="9">
    <location>
        <begin position="152"/>
        <end position="171"/>
    </location>
</feature>
<dbReference type="eggNOG" id="ENOG502RTHR">
    <property type="taxonomic scope" value="Eukaryota"/>
</dbReference>
<dbReference type="GO" id="GO:0007165">
    <property type="term" value="P:signal transduction"/>
    <property type="evidence" value="ECO:0007669"/>
    <property type="project" value="UniProtKB-KW"/>
</dbReference>
<keyword evidence="4" id="KW-0552">Olfaction</keyword>
<dbReference type="GO" id="GO:0005886">
    <property type="term" value="C:plasma membrane"/>
    <property type="evidence" value="ECO:0007669"/>
    <property type="project" value="TreeGrafter"/>
</dbReference>
<gene>
    <name evidence="10" type="ORF">KGM_206773</name>
</gene>
<dbReference type="EMBL" id="AGBW02009517">
    <property type="protein sequence ID" value="OWR50609.1"/>
    <property type="molecule type" value="Genomic_DNA"/>
</dbReference>
<dbReference type="AlphaFoldDB" id="A0A212FA72"/>
<protein>
    <submittedName>
        <fullName evidence="10">Chemosensory receptor 12</fullName>
    </submittedName>
</protein>
<evidence type="ECO:0000256" key="2">
    <source>
        <dbReference type="ARBA" id="ARBA00022606"/>
    </source>
</evidence>
<dbReference type="Proteomes" id="UP000007151">
    <property type="component" value="Unassembled WGS sequence"/>
</dbReference>
<comment type="caution">
    <text evidence="10">The sequence shown here is derived from an EMBL/GenBank/DDBJ whole genome shotgun (WGS) entry which is preliminary data.</text>
</comment>
<sequence length="187" mass="21772">MPFDPSKKVVFEVVLIVQNIHCFLSAAYMLAGDLLFFVFLSHITTQFSLLAVRIQKMFYVPIDGQLPESYPLGYYNKENSLNNPNQDTANNRCKVEEEELKNIVIRHKALIRLSNDVENMYSFSLLVNFLNSSIIICFCLFCCAFVEKWNEFNYKIFFITAISQIWILCWYGQHLVDTVSLFYISLG</sequence>
<dbReference type="InterPro" id="IPR004117">
    <property type="entry name" value="7tm6_olfct_rcpt"/>
</dbReference>
<comment type="subcellular location">
    <subcellularLocation>
        <location evidence="1">Membrane</location>
        <topology evidence="1">Multi-pass membrane protein</topology>
    </subcellularLocation>
</comment>
<accession>A0A212FA72</accession>
<name>A0A212FA72_DANPL</name>
<proteinExistence type="predicted"/>
<dbReference type="Pfam" id="PF02949">
    <property type="entry name" value="7tm_6"/>
    <property type="match status" value="1"/>
</dbReference>
<evidence type="ECO:0000256" key="7">
    <source>
        <dbReference type="ARBA" id="ARBA00023170"/>
    </source>
</evidence>
<evidence type="ECO:0000313" key="11">
    <source>
        <dbReference type="Proteomes" id="UP000007151"/>
    </source>
</evidence>
<keyword evidence="6 9" id="KW-0472">Membrane</keyword>
<reference evidence="10 11" key="1">
    <citation type="journal article" date="2011" name="Cell">
        <title>The monarch butterfly genome yields insights into long-distance migration.</title>
        <authorList>
            <person name="Zhan S."/>
            <person name="Merlin C."/>
            <person name="Boore J.L."/>
            <person name="Reppert S.M."/>
        </authorList>
    </citation>
    <scope>NUCLEOTIDE SEQUENCE [LARGE SCALE GENOMIC DNA]</scope>
    <source>
        <strain evidence="10">F-2</strain>
    </source>
</reference>
<keyword evidence="7 10" id="KW-0675">Receptor</keyword>
<dbReference type="GO" id="GO:0005549">
    <property type="term" value="F:odorant binding"/>
    <property type="evidence" value="ECO:0007669"/>
    <property type="project" value="InterPro"/>
</dbReference>
<evidence type="ECO:0000256" key="4">
    <source>
        <dbReference type="ARBA" id="ARBA00022725"/>
    </source>
</evidence>
<evidence type="ECO:0000256" key="5">
    <source>
        <dbReference type="ARBA" id="ARBA00022989"/>
    </source>
</evidence>
<keyword evidence="3 9" id="KW-0812">Transmembrane</keyword>
<keyword evidence="5 9" id="KW-1133">Transmembrane helix</keyword>